<evidence type="ECO:0000259" key="2">
    <source>
        <dbReference type="Pfam" id="PF04892"/>
    </source>
</evidence>
<organism evidence="3 4">
    <name type="scientific">Roseovarius litoreus</name>
    <dbReference type="NCBI Taxonomy" id="1155722"/>
    <lineage>
        <taxon>Bacteria</taxon>
        <taxon>Pseudomonadati</taxon>
        <taxon>Pseudomonadota</taxon>
        <taxon>Alphaproteobacteria</taxon>
        <taxon>Rhodobacterales</taxon>
        <taxon>Roseobacteraceae</taxon>
        <taxon>Roseovarius</taxon>
    </lineage>
</organism>
<feature type="transmembrane region" description="Helical" evidence="1">
    <location>
        <begin position="46"/>
        <end position="65"/>
    </location>
</feature>
<name>A0A1M7CS46_9RHOB</name>
<evidence type="ECO:0000313" key="3">
    <source>
        <dbReference type="EMBL" id="SHL70081.1"/>
    </source>
</evidence>
<evidence type="ECO:0000313" key="4">
    <source>
        <dbReference type="Proteomes" id="UP000322545"/>
    </source>
</evidence>
<feature type="transmembrane region" description="Helical" evidence="1">
    <location>
        <begin position="386"/>
        <end position="406"/>
    </location>
</feature>
<dbReference type="RefSeq" id="WP_149778622.1">
    <property type="nucleotide sequence ID" value="NZ_FRCB01000002.1"/>
</dbReference>
<keyword evidence="4" id="KW-1185">Reference proteome</keyword>
<feature type="transmembrane region" description="Helical" evidence="1">
    <location>
        <begin position="124"/>
        <end position="140"/>
    </location>
</feature>
<sequence>MLDHPPKERAALSWGYVVLWSALTFVTIPFVRYGVTFVKQRWGSEVFTYVVAACVLLAAVSALYATRRRWSLSSFVWLFGIAGLVIYLTFGLADGNPEEAIHYVQYGVLSLLLFRAFSHRVRDYSIYLAAAIVGTLVGMMDETLQWLVPGRYFDLRDIVLNMKAVVLVQIGIAAGVRPRMISGWPDLVSVRRLCYLSAVMLGYLGLCLQNTPDRIAWYASNVPGLGGIDPDRSIMVEYGYLHGDATNGFFRSRLKVEDLRRASMERADEGRRILDQYRERERYQEFLTLYSPLADPFLHEARVHLVRRDSHMRRASNTEQRDRQARYFATAYWENRILQDYFGGVIRGSSYEWSAQNEADVKAAADLSKPYHSAVSKHLIVRFSPMQMALLFAGAVGAFLFGGYACTRALRQRGVG</sequence>
<reference evidence="3 4" key="1">
    <citation type="submission" date="2016-11" db="EMBL/GenBank/DDBJ databases">
        <authorList>
            <person name="Varghese N."/>
            <person name="Submissions S."/>
        </authorList>
    </citation>
    <scope>NUCLEOTIDE SEQUENCE [LARGE SCALE GENOMIC DNA]</scope>
    <source>
        <strain evidence="3 4">DSM 28249</strain>
    </source>
</reference>
<dbReference type="InterPro" id="IPR006976">
    <property type="entry name" value="VanZ-like"/>
</dbReference>
<dbReference type="Pfam" id="PF04892">
    <property type="entry name" value="VanZ"/>
    <property type="match status" value="1"/>
</dbReference>
<feature type="transmembrane region" description="Helical" evidence="1">
    <location>
        <begin position="100"/>
        <end position="117"/>
    </location>
</feature>
<proteinExistence type="predicted"/>
<evidence type="ECO:0000256" key="1">
    <source>
        <dbReference type="SAM" id="Phobius"/>
    </source>
</evidence>
<keyword evidence="1" id="KW-0812">Transmembrane</keyword>
<dbReference type="Proteomes" id="UP000322545">
    <property type="component" value="Unassembled WGS sequence"/>
</dbReference>
<protein>
    <submittedName>
        <fullName evidence="3">VanZ like family protein</fullName>
    </submittedName>
</protein>
<keyword evidence="1" id="KW-1133">Transmembrane helix</keyword>
<feature type="domain" description="VanZ-like" evidence="2">
    <location>
        <begin position="77"/>
        <end position="163"/>
    </location>
</feature>
<accession>A0A1M7CS46</accession>
<keyword evidence="1" id="KW-0472">Membrane</keyword>
<dbReference type="NCBIfam" id="NF037970">
    <property type="entry name" value="vanZ_1"/>
    <property type="match status" value="1"/>
</dbReference>
<dbReference type="EMBL" id="FRCB01000002">
    <property type="protein sequence ID" value="SHL70081.1"/>
    <property type="molecule type" value="Genomic_DNA"/>
</dbReference>
<feature type="transmembrane region" description="Helical" evidence="1">
    <location>
        <begin position="12"/>
        <end position="34"/>
    </location>
</feature>
<dbReference type="AlphaFoldDB" id="A0A1M7CS46"/>
<gene>
    <name evidence="3" type="ORF">SAMN05443432_102279</name>
</gene>
<feature type="transmembrane region" description="Helical" evidence="1">
    <location>
        <begin position="72"/>
        <end position="94"/>
    </location>
</feature>